<keyword evidence="4" id="KW-1185">Reference proteome</keyword>
<dbReference type="RefSeq" id="WP_015185945.1">
    <property type="nucleotide sequence ID" value="NC_019738.1"/>
</dbReference>
<dbReference type="OrthoDB" id="9809781at2"/>
<gene>
    <name evidence="3" type="ORF">Mic7113_6227</name>
</gene>
<dbReference type="Proteomes" id="UP000010471">
    <property type="component" value="Chromosome"/>
</dbReference>
<dbReference type="PATRIC" id="fig|1173027.3.peg.6892"/>
<dbReference type="STRING" id="1173027.Mic7113_6227"/>
<evidence type="ECO:0000259" key="2">
    <source>
        <dbReference type="Pfam" id="PF09992"/>
    </source>
</evidence>
<evidence type="ECO:0000256" key="1">
    <source>
        <dbReference type="SAM" id="MobiDB-lite"/>
    </source>
</evidence>
<organism evidence="3 4">
    <name type="scientific">Allocoleopsis franciscana PCC 7113</name>
    <dbReference type="NCBI Taxonomy" id="1173027"/>
    <lineage>
        <taxon>Bacteria</taxon>
        <taxon>Bacillati</taxon>
        <taxon>Cyanobacteriota</taxon>
        <taxon>Cyanophyceae</taxon>
        <taxon>Coleofasciculales</taxon>
        <taxon>Coleofasciculaceae</taxon>
        <taxon>Allocoleopsis</taxon>
        <taxon>Allocoleopsis franciscana</taxon>
    </lineage>
</organism>
<reference evidence="3 4" key="1">
    <citation type="submission" date="2012-06" db="EMBL/GenBank/DDBJ databases">
        <title>Finished chromosome of genome of Microcoleus sp. PCC 7113.</title>
        <authorList>
            <consortium name="US DOE Joint Genome Institute"/>
            <person name="Gugger M."/>
            <person name="Coursin T."/>
            <person name="Rippka R."/>
            <person name="Tandeau De Marsac N."/>
            <person name="Huntemann M."/>
            <person name="Wei C.-L."/>
            <person name="Han J."/>
            <person name="Detter J.C."/>
            <person name="Han C."/>
            <person name="Tapia R."/>
            <person name="Chen A."/>
            <person name="Kyrpides N."/>
            <person name="Mavromatis K."/>
            <person name="Markowitz V."/>
            <person name="Szeto E."/>
            <person name="Ivanova N."/>
            <person name="Pagani I."/>
            <person name="Pati A."/>
            <person name="Goodwin L."/>
            <person name="Nordberg H.P."/>
            <person name="Cantor M.N."/>
            <person name="Hua S.X."/>
            <person name="Woyke T."/>
            <person name="Kerfeld C.A."/>
        </authorList>
    </citation>
    <scope>NUCLEOTIDE SEQUENCE [LARGE SCALE GENOMIC DNA]</scope>
    <source>
        <strain evidence="3 4">PCC 7113</strain>
    </source>
</reference>
<dbReference type="PANTHER" id="PTHR40446">
    <property type="entry name" value="N-ACETYLGLUCOSAMINE-1-PHOSPHODIESTER ALPHA-N-ACETYLGLUCOSAMINIDASE"/>
    <property type="match status" value="1"/>
</dbReference>
<accession>K9WQI2</accession>
<dbReference type="eggNOG" id="COG4632">
    <property type="taxonomic scope" value="Bacteria"/>
</dbReference>
<dbReference type="KEGG" id="mic:Mic7113_6227"/>
<dbReference type="PANTHER" id="PTHR40446:SF2">
    <property type="entry name" value="N-ACETYLGLUCOSAMINE-1-PHOSPHODIESTER ALPHA-N-ACETYLGLUCOSAMINIDASE"/>
    <property type="match status" value="1"/>
</dbReference>
<evidence type="ECO:0000313" key="4">
    <source>
        <dbReference type="Proteomes" id="UP000010471"/>
    </source>
</evidence>
<dbReference type="AlphaFoldDB" id="K9WQI2"/>
<proteinExistence type="predicted"/>
<dbReference type="HOGENOM" id="CLU_014587_0_0_3"/>
<protein>
    <submittedName>
        <fullName evidence="3">Putative periplasmic protein (DUF2233)</fullName>
    </submittedName>
</protein>
<sequence>MSKRTRPETRHTTRIVWTTISKRTLVLFVLSLVGSSLAFASTSLETPKPQLLHGYETRLNPSAVVAKTTLPPPQADFLSEVSPLVTPQNTPPVVGKPLLSELSPVSEKAVTVRTSEKPTSSHPETLLSQGLSKVTRQGTQVSLNGRAYKVPWKQWQVGASVRTAISDVGMMQSLGLELLSTRDWTRQPIQWFSDPTRTPMVLVTQRDAAYRYLDVSDFARVADLRMKVAGEQLQITSVPARLKDIQQGTQAWGSRIVIDLDRPTPWQVSDGVSEGVITLDASTDPSLIERFQAPPPQPPQPMQEVEDVAPVPVQPPSNLPVFRVENGQKQTTIRVQIPAGQRIQVFSVPKPNRLVIDLRPDALMEKEILWAPGIRWRQQYVNLGESRFPVVWLEVDPKANRMSFRPMWSNPTTQVGTTPLLQMAPSWQAAAAINAGFFNRKTQFPLGAIRRDGRWFSGPILNRGAIAWNDQGQFKIGRLSLQETLATSTGMNLPVLFLNSGYVKAGISRYTSEWGPTYTPLTDNEILVYVQNNQVTGQLPGGMTGQTAFPIPGDGYLLTLRGDGTAAAGFLNIGTQVNIGQGTTPTDFATYPQILGAGPVLLENRQIVLDAKAEQFSDAFSQQMAIRSAIGTTGSGTVIIAAIHSRVGGRGPTLAETAQLIQQMGAIDALNLDGGSSTGLYLGGQLLDRSPATAARVHNALGLFLAPIP</sequence>
<dbReference type="EMBL" id="CP003630">
    <property type="protein sequence ID" value="AFZ21817.1"/>
    <property type="molecule type" value="Genomic_DNA"/>
</dbReference>
<feature type="domain" description="Phosphodiester glycosidase" evidence="2">
    <location>
        <begin position="539"/>
        <end position="704"/>
    </location>
</feature>
<dbReference type="InterPro" id="IPR018711">
    <property type="entry name" value="NAGPA"/>
</dbReference>
<evidence type="ECO:0000313" key="3">
    <source>
        <dbReference type="EMBL" id="AFZ21817.1"/>
    </source>
</evidence>
<dbReference type="Pfam" id="PF09992">
    <property type="entry name" value="NAGPA"/>
    <property type="match status" value="1"/>
</dbReference>
<feature type="region of interest" description="Disordered" evidence="1">
    <location>
        <begin position="113"/>
        <end position="133"/>
    </location>
</feature>
<name>K9WQI2_9CYAN</name>
<feature type="compositionally biased region" description="Polar residues" evidence="1">
    <location>
        <begin position="117"/>
        <end position="133"/>
    </location>
</feature>